<keyword evidence="1" id="KW-0812">Transmembrane</keyword>
<proteinExistence type="predicted"/>
<gene>
    <name evidence="2" type="ORF">GCM10023349_14750</name>
</gene>
<keyword evidence="1" id="KW-1133">Transmembrane helix</keyword>
<evidence type="ECO:0008006" key="4">
    <source>
        <dbReference type="Google" id="ProtNLM"/>
    </source>
</evidence>
<organism evidence="2 3">
    <name type="scientific">Nocardioides conyzicola</name>
    <dbReference type="NCBI Taxonomy" id="1651781"/>
    <lineage>
        <taxon>Bacteria</taxon>
        <taxon>Bacillati</taxon>
        <taxon>Actinomycetota</taxon>
        <taxon>Actinomycetes</taxon>
        <taxon>Propionibacteriales</taxon>
        <taxon>Nocardioidaceae</taxon>
        <taxon>Nocardioides</taxon>
    </lineage>
</organism>
<sequence>MTSIAPPMSVARSVSVVLTATSIVAAIVGAIWFALTNEEIGTLISVVVTTTSGLAAALLSSARPTPQQDY</sequence>
<evidence type="ECO:0000256" key="1">
    <source>
        <dbReference type="SAM" id="Phobius"/>
    </source>
</evidence>
<keyword evidence="3" id="KW-1185">Reference proteome</keyword>
<evidence type="ECO:0000313" key="3">
    <source>
        <dbReference type="Proteomes" id="UP001499974"/>
    </source>
</evidence>
<name>A0ABP8X2C5_9ACTN</name>
<comment type="caution">
    <text evidence="2">The sequence shown here is derived from an EMBL/GenBank/DDBJ whole genome shotgun (WGS) entry which is preliminary data.</text>
</comment>
<dbReference type="Proteomes" id="UP001499974">
    <property type="component" value="Unassembled WGS sequence"/>
</dbReference>
<evidence type="ECO:0000313" key="2">
    <source>
        <dbReference type="EMBL" id="GAA4699488.1"/>
    </source>
</evidence>
<accession>A0ABP8X2C5</accession>
<feature type="transmembrane region" description="Helical" evidence="1">
    <location>
        <begin position="12"/>
        <end position="34"/>
    </location>
</feature>
<keyword evidence="1" id="KW-0472">Membrane</keyword>
<feature type="transmembrane region" description="Helical" evidence="1">
    <location>
        <begin position="40"/>
        <end position="59"/>
    </location>
</feature>
<protein>
    <recommendedName>
        <fullName evidence="4">Holin</fullName>
    </recommendedName>
</protein>
<reference evidence="3" key="1">
    <citation type="journal article" date="2019" name="Int. J. Syst. Evol. Microbiol.">
        <title>The Global Catalogue of Microorganisms (GCM) 10K type strain sequencing project: providing services to taxonomists for standard genome sequencing and annotation.</title>
        <authorList>
            <consortium name="The Broad Institute Genomics Platform"/>
            <consortium name="The Broad Institute Genome Sequencing Center for Infectious Disease"/>
            <person name="Wu L."/>
            <person name="Ma J."/>
        </authorList>
    </citation>
    <scope>NUCLEOTIDE SEQUENCE [LARGE SCALE GENOMIC DNA]</scope>
    <source>
        <strain evidence="3">JCM 18531</strain>
    </source>
</reference>
<dbReference type="RefSeq" id="WP_345520600.1">
    <property type="nucleotide sequence ID" value="NZ_BAABKM010000002.1"/>
</dbReference>
<dbReference type="EMBL" id="BAABKM010000002">
    <property type="protein sequence ID" value="GAA4699488.1"/>
    <property type="molecule type" value="Genomic_DNA"/>
</dbReference>